<gene>
    <name evidence="1" type="ORF">QAD02_003401</name>
</gene>
<organism evidence="1 2">
    <name type="scientific">Eretmocerus hayati</name>
    <dbReference type="NCBI Taxonomy" id="131215"/>
    <lineage>
        <taxon>Eukaryota</taxon>
        <taxon>Metazoa</taxon>
        <taxon>Ecdysozoa</taxon>
        <taxon>Arthropoda</taxon>
        <taxon>Hexapoda</taxon>
        <taxon>Insecta</taxon>
        <taxon>Pterygota</taxon>
        <taxon>Neoptera</taxon>
        <taxon>Endopterygota</taxon>
        <taxon>Hymenoptera</taxon>
        <taxon>Apocrita</taxon>
        <taxon>Proctotrupomorpha</taxon>
        <taxon>Chalcidoidea</taxon>
        <taxon>Aphelinidae</taxon>
        <taxon>Aphelininae</taxon>
        <taxon>Eretmocerus</taxon>
    </lineage>
</organism>
<protein>
    <submittedName>
        <fullName evidence="1">Uncharacterized protein</fullName>
    </submittedName>
</protein>
<reference evidence="1" key="1">
    <citation type="submission" date="2023-04" db="EMBL/GenBank/DDBJ databases">
        <title>A chromosome-level genome assembly of the parasitoid wasp Eretmocerus hayati.</title>
        <authorList>
            <person name="Zhong Y."/>
            <person name="Liu S."/>
            <person name="Liu Y."/>
        </authorList>
    </citation>
    <scope>NUCLEOTIDE SEQUENCE</scope>
    <source>
        <strain evidence="1">ZJU_SS_LIU_2023</strain>
    </source>
</reference>
<sequence>MDLRGYLLMEPDGVDDLLHEIQRELINFLDEACGAYVRDDIRALDANDVGLEDLEMDEDGDEEERGSGDEKVSNDDTLEQFEGEEDLPSRVVPKKQSRTISTSNEEIQ</sequence>
<evidence type="ECO:0000313" key="1">
    <source>
        <dbReference type="EMBL" id="KAJ8672142.1"/>
    </source>
</evidence>
<keyword evidence="2" id="KW-1185">Reference proteome</keyword>
<comment type="caution">
    <text evidence="1">The sequence shown here is derived from an EMBL/GenBank/DDBJ whole genome shotgun (WGS) entry which is preliminary data.</text>
</comment>
<proteinExistence type="predicted"/>
<dbReference type="Proteomes" id="UP001239111">
    <property type="component" value="Chromosome 3"/>
</dbReference>
<dbReference type="EMBL" id="CM056743">
    <property type="protein sequence ID" value="KAJ8672142.1"/>
    <property type="molecule type" value="Genomic_DNA"/>
</dbReference>
<evidence type="ECO:0000313" key="2">
    <source>
        <dbReference type="Proteomes" id="UP001239111"/>
    </source>
</evidence>
<name>A0ACC2NM21_9HYME</name>
<accession>A0ACC2NM21</accession>